<comment type="caution">
    <text evidence="1">The sequence shown here is derived from an EMBL/GenBank/DDBJ whole genome shotgun (WGS) entry which is preliminary data.</text>
</comment>
<keyword evidence="2" id="KW-1185">Reference proteome</keyword>
<protein>
    <submittedName>
        <fullName evidence="1">Uncharacterized protein</fullName>
    </submittedName>
</protein>
<proteinExistence type="predicted"/>
<reference evidence="1" key="1">
    <citation type="submission" date="2020-02" db="EMBL/GenBank/DDBJ databases">
        <authorList>
            <person name="Palmer J.M."/>
        </authorList>
    </citation>
    <scope>NUCLEOTIDE SEQUENCE</scope>
    <source>
        <strain evidence="1">EPUS1.4</strain>
        <tissue evidence="1">Thallus</tissue>
    </source>
</reference>
<name>A0A8H7DZR3_9EURO</name>
<dbReference type="EMBL" id="JAACFV010000113">
    <property type="protein sequence ID" value="KAF7505284.1"/>
    <property type="molecule type" value="Genomic_DNA"/>
</dbReference>
<evidence type="ECO:0000313" key="2">
    <source>
        <dbReference type="Proteomes" id="UP000606974"/>
    </source>
</evidence>
<evidence type="ECO:0000313" key="1">
    <source>
        <dbReference type="EMBL" id="KAF7505284.1"/>
    </source>
</evidence>
<gene>
    <name evidence="1" type="ORF">GJ744_001071</name>
</gene>
<accession>A0A8H7DZR3</accession>
<dbReference type="Proteomes" id="UP000606974">
    <property type="component" value="Unassembled WGS sequence"/>
</dbReference>
<sequence length="136" mass="15279">MTVPPTVCPAPLILVLSLQRLDFSTPSSALLAASITHSFYILLQQIVNLTLCCGRYLFHHTRLPAVSSFPRHTEQRGTDLLISIRSNILNLMTTKFHHSFPARQDVFTDIPSIFGKSRHQEKLELSTTLSYGSRIS</sequence>
<dbReference type="AlphaFoldDB" id="A0A8H7DZR3"/>
<organism evidence="1 2">
    <name type="scientific">Endocarpon pusillum</name>
    <dbReference type="NCBI Taxonomy" id="364733"/>
    <lineage>
        <taxon>Eukaryota</taxon>
        <taxon>Fungi</taxon>
        <taxon>Dikarya</taxon>
        <taxon>Ascomycota</taxon>
        <taxon>Pezizomycotina</taxon>
        <taxon>Eurotiomycetes</taxon>
        <taxon>Chaetothyriomycetidae</taxon>
        <taxon>Verrucariales</taxon>
        <taxon>Verrucariaceae</taxon>
        <taxon>Endocarpon</taxon>
    </lineage>
</organism>